<dbReference type="GO" id="GO:0000721">
    <property type="term" value="F:(R,R)-butanediol dehydrogenase activity"/>
    <property type="evidence" value="ECO:0007669"/>
    <property type="project" value="TreeGrafter"/>
</dbReference>
<reference evidence="8 9" key="1">
    <citation type="journal article" date="2009" name="PLoS Genet.">
        <title>The genome of Nectria haematococca: contribution of supernumerary chromosomes to gene expansion.</title>
        <authorList>
            <person name="Coleman J.J."/>
            <person name="Rounsley S.D."/>
            <person name="Rodriguez-Carres M."/>
            <person name="Kuo A."/>
            <person name="Wasmann C.C."/>
            <person name="Grimwood J."/>
            <person name="Schmutz J."/>
            <person name="Taga M."/>
            <person name="White G.J."/>
            <person name="Zhou S."/>
            <person name="Schwartz D.C."/>
            <person name="Freitag M."/>
            <person name="Ma L.J."/>
            <person name="Danchin E.G."/>
            <person name="Henrissat B."/>
            <person name="Coutinho P.M."/>
            <person name="Nelson D.R."/>
            <person name="Straney D."/>
            <person name="Napoli C.A."/>
            <person name="Barker B.M."/>
            <person name="Gribskov M."/>
            <person name="Rep M."/>
            <person name="Kroken S."/>
            <person name="Molnar I."/>
            <person name="Rensing C."/>
            <person name="Kennell J.C."/>
            <person name="Zamora J."/>
            <person name="Farman M.L."/>
            <person name="Selker E.U."/>
            <person name="Salamov A."/>
            <person name="Shapiro H."/>
            <person name="Pangilinan J."/>
            <person name="Lindquist E."/>
            <person name="Lamers C."/>
            <person name="Grigoriev I.V."/>
            <person name="Geiser D.M."/>
            <person name="Covert S.F."/>
            <person name="Temporini E."/>
            <person name="Vanetten H.D."/>
        </authorList>
    </citation>
    <scope>NUCLEOTIDE SEQUENCE [LARGE SCALE GENOMIC DNA]</scope>
    <source>
        <strain evidence="9">ATCC MYA-4622 / CBS 123669 / FGSC 9596 / NRRL 45880 / 77-13-4</strain>
    </source>
</reference>
<dbReference type="Pfam" id="PF00107">
    <property type="entry name" value="ADH_zinc_N"/>
    <property type="match status" value="1"/>
</dbReference>
<evidence type="ECO:0000313" key="9">
    <source>
        <dbReference type="Proteomes" id="UP000005206"/>
    </source>
</evidence>
<evidence type="ECO:0000256" key="2">
    <source>
        <dbReference type="ARBA" id="ARBA00008072"/>
    </source>
</evidence>
<dbReference type="OMA" id="EPNLACG"/>
<dbReference type="PANTHER" id="PTHR43161">
    <property type="entry name" value="SORBITOL DEHYDROGENASE"/>
    <property type="match status" value="1"/>
</dbReference>
<dbReference type="STRING" id="660122.C7ZCT7"/>
<keyword evidence="5" id="KW-0560">Oxidoreductase</keyword>
<evidence type="ECO:0000256" key="5">
    <source>
        <dbReference type="ARBA" id="ARBA00023002"/>
    </source>
</evidence>
<dbReference type="VEuPathDB" id="FungiDB:NECHADRAFT_5758"/>
<proteinExistence type="inferred from homology"/>
<protein>
    <recommendedName>
        <fullName evidence="7">Enoyl reductase (ER) domain-containing protein</fullName>
    </recommendedName>
</protein>
<name>C7ZCT7_FUSV7</name>
<dbReference type="Proteomes" id="UP000005206">
    <property type="component" value="Chromosome 9"/>
</dbReference>
<dbReference type="Gene3D" id="3.40.50.720">
    <property type="entry name" value="NAD(P)-binding Rossmann-like Domain"/>
    <property type="match status" value="1"/>
</dbReference>
<dbReference type="EMBL" id="GG698919">
    <property type="protein sequence ID" value="EEU38100.1"/>
    <property type="molecule type" value="Genomic_DNA"/>
</dbReference>
<dbReference type="SUPFAM" id="SSF50129">
    <property type="entry name" value="GroES-like"/>
    <property type="match status" value="1"/>
</dbReference>
<dbReference type="eggNOG" id="KOG0024">
    <property type="taxonomic scope" value="Eukaryota"/>
</dbReference>
<comment type="cofactor">
    <cofactor evidence="1 6">
        <name>Zn(2+)</name>
        <dbReference type="ChEBI" id="CHEBI:29105"/>
    </cofactor>
</comment>
<keyword evidence="9" id="KW-1185">Reference proteome</keyword>
<dbReference type="AlphaFoldDB" id="C7ZCT7"/>
<dbReference type="PANTHER" id="PTHR43161:SF23">
    <property type="entry name" value="(R,R)-BUTANEDIOL DEHYDROGENASE-RELATED"/>
    <property type="match status" value="1"/>
</dbReference>
<gene>
    <name evidence="8" type="ORF">NECHADRAFT_5758</name>
</gene>
<sequence length="367" mass="38659">VTGLQYYGKGDIRLEQITSLPCGPDEVRLKVAYCGICGSDIHEFLGGPIFPPQKGETNKYTGVSLPITMGHEFSGTVIEVGSQVNDITIGQGVAVNPAWDHRHYGADPCGPCKRGRFNTCDDMTTYGLGAPGGGFCEEVVVKAMNCIPLPDGVSLKVAALSEPLSVAHHCIDISGFKPGQTALICGAGPIGLALAAILRVKKASKIIMSEISQSRIAQAPKFGADAVINPLDKGNDGGHPQPDPVLTTVAHLTEDGVDVAFDATGLQSTLDLCIAATRAGGVIFNVAIHERPLQINLNDLVKKEKKLMGGICYQNSDFEAVLQILAEGRLNAEDMITSVVPLSNVVNGGFGELINNKSAHVKILVKP</sequence>
<dbReference type="HOGENOM" id="CLU_026673_11_0_1"/>
<feature type="non-terminal residue" evidence="8">
    <location>
        <position position="367"/>
    </location>
</feature>
<evidence type="ECO:0000259" key="7">
    <source>
        <dbReference type="SMART" id="SM00829"/>
    </source>
</evidence>
<dbReference type="GO" id="GO:0034079">
    <property type="term" value="P:butanediol biosynthetic process"/>
    <property type="evidence" value="ECO:0007669"/>
    <property type="project" value="TreeGrafter"/>
</dbReference>
<dbReference type="InterPro" id="IPR020843">
    <property type="entry name" value="ER"/>
</dbReference>
<dbReference type="InterPro" id="IPR011032">
    <property type="entry name" value="GroES-like_sf"/>
</dbReference>
<evidence type="ECO:0000256" key="4">
    <source>
        <dbReference type="ARBA" id="ARBA00022833"/>
    </source>
</evidence>
<evidence type="ECO:0000313" key="8">
    <source>
        <dbReference type="EMBL" id="EEU38100.1"/>
    </source>
</evidence>
<dbReference type="InParanoid" id="C7ZCT7"/>
<keyword evidence="3 6" id="KW-0479">Metal-binding</keyword>
<feature type="domain" description="Enoyl reductase (ER)" evidence="7">
    <location>
        <begin position="10"/>
        <end position="365"/>
    </location>
</feature>
<dbReference type="Gene3D" id="3.90.180.10">
    <property type="entry name" value="Medium-chain alcohol dehydrogenases, catalytic domain"/>
    <property type="match status" value="1"/>
</dbReference>
<dbReference type="SUPFAM" id="SSF51735">
    <property type="entry name" value="NAD(P)-binding Rossmann-fold domains"/>
    <property type="match status" value="1"/>
</dbReference>
<dbReference type="InterPro" id="IPR013154">
    <property type="entry name" value="ADH-like_N"/>
</dbReference>
<evidence type="ECO:0000256" key="1">
    <source>
        <dbReference type="ARBA" id="ARBA00001947"/>
    </source>
</evidence>
<dbReference type="OrthoDB" id="3941538at2759"/>
<dbReference type="Pfam" id="PF08240">
    <property type="entry name" value="ADH_N"/>
    <property type="match status" value="1"/>
</dbReference>
<accession>C7ZCT7</accession>
<evidence type="ECO:0000256" key="6">
    <source>
        <dbReference type="RuleBase" id="RU361277"/>
    </source>
</evidence>
<dbReference type="InterPro" id="IPR036291">
    <property type="entry name" value="NAD(P)-bd_dom_sf"/>
</dbReference>
<comment type="similarity">
    <text evidence="2 6">Belongs to the zinc-containing alcohol dehydrogenase family.</text>
</comment>
<keyword evidence="4 6" id="KW-0862">Zinc</keyword>
<dbReference type="CDD" id="cd08233">
    <property type="entry name" value="butanediol_DH_like"/>
    <property type="match status" value="1"/>
</dbReference>
<dbReference type="GeneID" id="9669903"/>
<dbReference type="PROSITE" id="PS00059">
    <property type="entry name" value="ADH_ZINC"/>
    <property type="match status" value="1"/>
</dbReference>
<dbReference type="GO" id="GO:0005737">
    <property type="term" value="C:cytoplasm"/>
    <property type="evidence" value="ECO:0007669"/>
    <property type="project" value="TreeGrafter"/>
</dbReference>
<feature type="non-terminal residue" evidence="8">
    <location>
        <position position="1"/>
    </location>
</feature>
<dbReference type="InterPro" id="IPR002328">
    <property type="entry name" value="ADH_Zn_CS"/>
</dbReference>
<dbReference type="RefSeq" id="XP_003043813.1">
    <property type="nucleotide sequence ID" value="XM_003043767.1"/>
</dbReference>
<organism evidence="8 9">
    <name type="scientific">Fusarium vanettenii (strain ATCC MYA-4622 / CBS 123669 / FGSC 9596 / NRRL 45880 / 77-13-4)</name>
    <name type="common">Fusarium solani subsp. pisi</name>
    <dbReference type="NCBI Taxonomy" id="660122"/>
    <lineage>
        <taxon>Eukaryota</taxon>
        <taxon>Fungi</taxon>
        <taxon>Dikarya</taxon>
        <taxon>Ascomycota</taxon>
        <taxon>Pezizomycotina</taxon>
        <taxon>Sordariomycetes</taxon>
        <taxon>Hypocreomycetidae</taxon>
        <taxon>Hypocreales</taxon>
        <taxon>Nectriaceae</taxon>
        <taxon>Fusarium</taxon>
        <taxon>Fusarium solani species complex</taxon>
        <taxon>Fusarium vanettenii</taxon>
    </lineage>
</organism>
<dbReference type="InterPro" id="IPR013149">
    <property type="entry name" value="ADH-like_C"/>
</dbReference>
<dbReference type="GO" id="GO:0008270">
    <property type="term" value="F:zinc ion binding"/>
    <property type="evidence" value="ECO:0007669"/>
    <property type="project" value="InterPro"/>
</dbReference>
<dbReference type="SMART" id="SM00829">
    <property type="entry name" value="PKS_ER"/>
    <property type="match status" value="1"/>
</dbReference>
<dbReference type="KEGG" id="nhe:NECHADRAFT_5758"/>
<evidence type="ECO:0000256" key="3">
    <source>
        <dbReference type="ARBA" id="ARBA00022723"/>
    </source>
</evidence>
<dbReference type="FunCoup" id="C7ZCT7">
    <property type="interactions" value="176"/>
</dbReference>